<name>A0A1G4Q6Z2_BORJA</name>
<keyword evidence="1" id="KW-0472">Membrane</keyword>
<sequence length="72" mass="8472">MEIKNIVKLFFILILFVMACSLYVEEKKEIDLILSEILTLNNKTDIEKFGNYKGKLNALKERFKDIDNECRA</sequence>
<proteinExistence type="predicted"/>
<dbReference type="EMBL" id="FMTE01000006">
    <property type="protein sequence ID" value="SCW40215.1"/>
    <property type="molecule type" value="Genomic_DNA"/>
</dbReference>
<gene>
    <name evidence="2" type="ORF">SAMN02983004_00959</name>
</gene>
<evidence type="ECO:0000313" key="2">
    <source>
        <dbReference type="EMBL" id="SCW40215.1"/>
    </source>
</evidence>
<dbReference type="Pfam" id="PF03978">
    <property type="entry name" value="Borrelia_REV"/>
    <property type="match status" value="1"/>
</dbReference>
<keyword evidence="1" id="KW-1133">Transmembrane helix</keyword>
<feature type="transmembrane region" description="Helical" evidence="1">
    <location>
        <begin position="6"/>
        <end position="24"/>
    </location>
</feature>
<accession>A0A1G4Q6Z2</accession>
<evidence type="ECO:0000313" key="3">
    <source>
        <dbReference type="Proteomes" id="UP000199262"/>
    </source>
</evidence>
<dbReference type="AlphaFoldDB" id="A0A1G4Q6Z2"/>
<reference evidence="3" key="1">
    <citation type="submission" date="2016-10" db="EMBL/GenBank/DDBJ databases">
        <authorList>
            <person name="Varghese N."/>
            <person name="Submissions S."/>
        </authorList>
    </citation>
    <scope>NUCLEOTIDE SEQUENCE [LARGE SCALE GENOMIC DNA]</scope>
    <source>
        <strain evidence="3">ATCC 51557</strain>
    </source>
</reference>
<dbReference type="PROSITE" id="PS51257">
    <property type="entry name" value="PROKAR_LIPOPROTEIN"/>
    <property type="match status" value="1"/>
</dbReference>
<evidence type="ECO:0000256" key="1">
    <source>
        <dbReference type="SAM" id="Phobius"/>
    </source>
</evidence>
<dbReference type="Proteomes" id="UP000199262">
    <property type="component" value="Unassembled WGS sequence"/>
</dbReference>
<protein>
    <submittedName>
        <fullName evidence="2">REV protein</fullName>
    </submittedName>
</protein>
<dbReference type="RefSeq" id="WP_236736398.1">
    <property type="nucleotide sequence ID" value="NZ_CP179488.1"/>
</dbReference>
<dbReference type="InterPro" id="IPR007126">
    <property type="entry name" value="Borrelia_REV"/>
</dbReference>
<keyword evidence="1" id="KW-0812">Transmembrane</keyword>
<organism evidence="2 3">
    <name type="scientific">Borreliella japonica</name>
    <name type="common">Borrelia japonica</name>
    <dbReference type="NCBI Taxonomy" id="34095"/>
    <lineage>
        <taxon>Bacteria</taxon>
        <taxon>Pseudomonadati</taxon>
        <taxon>Spirochaetota</taxon>
        <taxon>Spirochaetia</taxon>
        <taxon>Spirochaetales</taxon>
        <taxon>Borreliaceae</taxon>
        <taxon>Borreliella</taxon>
    </lineage>
</organism>
<keyword evidence="3" id="KW-1185">Reference proteome</keyword>
<dbReference type="NCBIfam" id="NF033731">
    <property type="entry name" value="borfam63"/>
    <property type="match status" value="1"/>
</dbReference>